<reference evidence="3" key="1">
    <citation type="submission" date="2023-03" db="EMBL/GenBank/DDBJ databases">
        <title>Massive genome expansion in bonnet fungi (Mycena s.s.) driven by repeated elements and novel gene families across ecological guilds.</title>
        <authorList>
            <consortium name="Lawrence Berkeley National Laboratory"/>
            <person name="Harder C.B."/>
            <person name="Miyauchi S."/>
            <person name="Viragh M."/>
            <person name="Kuo A."/>
            <person name="Thoen E."/>
            <person name="Andreopoulos B."/>
            <person name="Lu D."/>
            <person name="Skrede I."/>
            <person name="Drula E."/>
            <person name="Henrissat B."/>
            <person name="Morin E."/>
            <person name="Kohler A."/>
            <person name="Barry K."/>
            <person name="LaButti K."/>
            <person name="Morin E."/>
            <person name="Salamov A."/>
            <person name="Lipzen A."/>
            <person name="Mereny Z."/>
            <person name="Hegedus B."/>
            <person name="Baldrian P."/>
            <person name="Stursova M."/>
            <person name="Weitz H."/>
            <person name="Taylor A."/>
            <person name="Grigoriev I.V."/>
            <person name="Nagy L.G."/>
            <person name="Martin F."/>
            <person name="Kauserud H."/>
        </authorList>
    </citation>
    <scope>NUCLEOTIDE SEQUENCE</scope>
    <source>
        <strain evidence="3">9284</strain>
    </source>
</reference>
<keyword evidence="1" id="KW-0175">Coiled coil</keyword>
<gene>
    <name evidence="3" type="ORF">FB45DRAFT_298757</name>
</gene>
<name>A0AAD7FXM9_9AGAR</name>
<dbReference type="Proteomes" id="UP001221142">
    <property type="component" value="Unassembled WGS sequence"/>
</dbReference>
<feature type="coiled-coil region" evidence="1">
    <location>
        <begin position="180"/>
        <end position="243"/>
    </location>
</feature>
<protein>
    <submittedName>
        <fullName evidence="3">Uncharacterized protein</fullName>
    </submittedName>
</protein>
<dbReference type="AlphaFoldDB" id="A0AAD7FXM9"/>
<dbReference type="EMBL" id="JARKIF010000003">
    <property type="protein sequence ID" value="KAJ7644689.1"/>
    <property type="molecule type" value="Genomic_DNA"/>
</dbReference>
<evidence type="ECO:0000256" key="1">
    <source>
        <dbReference type="SAM" id="Coils"/>
    </source>
</evidence>
<feature type="region of interest" description="Disordered" evidence="2">
    <location>
        <begin position="1"/>
        <end position="40"/>
    </location>
</feature>
<comment type="caution">
    <text evidence="3">The sequence shown here is derived from an EMBL/GenBank/DDBJ whole genome shotgun (WGS) entry which is preliminary data.</text>
</comment>
<organism evidence="3 4">
    <name type="scientific">Roridomyces roridus</name>
    <dbReference type="NCBI Taxonomy" id="1738132"/>
    <lineage>
        <taxon>Eukaryota</taxon>
        <taxon>Fungi</taxon>
        <taxon>Dikarya</taxon>
        <taxon>Basidiomycota</taxon>
        <taxon>Agaricomycotina</taxon>
        <taxon>Agaricomycetes</taxon>
        <taxon>Agaricomycetidae</taxon>
        <taxon>Agaricales</taxon>
        <taxon>Marasmiineae</taxon>
        <taxon>Mycenaceae</taxon>
        <taxon>Roridomyces</taxon>
    </lineage>
</organism>
<accession>A0AAD7FXM9</accession>
<sequence>MTDANRTSTRATNMATSSSSTTTSSSSSSHSSSSTTSASGGFLSQAKLTLRRDTLLDITWSNAAHDVTINLNQYVAFTGNKLVWSVRDAGGFRSACKGIVLDGTFLVAYAREDADGSQESRLDLGGYIIFNPLTKVFEPAGLGFSQDGAEKIVASSRSLLDVTLISSFNIAKLLRDPAFAHAIKDVAERAETNAQNQREEAMREMSEEVEGIKNEANQLRDRLDKLASRADTAMSEMKSHIEEISRESSSRFEQEMTTLINSVAAMTLKAVYAQIRELDLKILNVDQQTAYETHWAPPPYQPTGTAGGDE</sequence>
<evidence type="ECO:0000313" key="4">
    <source>
        <dbReference type="Proteomes" id="UP001221142"/>
    </source>
</evidence>
<evidence type="ECO:0000313" key="3">
    <source>
        <dbReference type="EMBL" id="KAJ7644689.1"/>
    </source>
</evidence>
<dbReference type="Gene3D" id="2.30.60.10">
    <property type="entry name" value="Cyanovirin-N"/>
    <property type="match status" value="1"/>
</dbReference>
<dbReference type="SUPFAM" id="SSF51322">
    <property type="entry name" value="Cyanovirin-N"/>
    <property type="match status" value="1"/>
</dbReference>
<dbReference type="InterPro" id="IPR036673">
    <property type="entry name" value="Cyanovirin-N_sf"/>
</dbReference>
<keyword evidence="4" id="KW-1185">Reference proteome</keyword>
<evidence type="ECO:0000256" key="2">
    <source>
        <dbReference type="SAM" id="MobiDB-lite"/>
    </source>
</evidence>
<proteinExistence type="predicted"/>
<feature type="compositionally biased region" description="Low complexity" evidence="2">
    <location>
        <begin position="7"/>
        <end position="39"/>
    </location>
</feature>